<proteinExistence type="predicted"/>
<dbReference type="PANTHER" id="PTHR33332">
    <property type="entry name" value="REVERSE TRANSCRIPTASE DOMAIN-CONTAINING PROTEIN"/>
    <property type="match status" value="1"/>
</dbReference>
<dbReference type="InterPro" id="IPR000477">
    <property type="entry name" value="RT_dom"/>
</dbReference>
<keyword evidence="3" id="KW-1185">Reference proteome</keyword>
<reference evidence="3" key="1">
    <citation type="journal article" date="2006" name="Science">
        <title>Ancient noncoding elements conserved in the human genome.</title>
        <authorList>
            <person name="Venkatesh B."/>
            <person name="Kirkness E.F."/>
            <person name="Loh Y.H."/>
            <person name="Halpern A.L."/>
            <person name="Lee A.P."/>
            <person name="Johnson J."/>
            <person name="Dandona N."/>
            <person name="Viswanathan L.D."/>
            <person name="Tay A."/>
            <person name="Venter J.C."/>
            <person name="Strausberg R.L."/>
            <person name="Brenner S."/>
        </authorList>
    </citation>
    <scope>NUCLEOTIDE SEQUENCE [LARGE SCALE GENOMIC DNA]</scope>
</reference>
<dbReference type="Pfam" id="PF00078">
    <property type="entry name" value="RVT_1"/>
    <property type="match status" value="1"/>
</dbReference>
<evidence type="ECO:0000259" key="1">
    <source>
        <dbReference type="PROSITE" id="PS50878"/>
    </source>
</evidence>
<dbReference type="Ensembl" id="ENSCMIT00000044081.1">
    <property type="protein sequence ID" value="ENSCMIP00000043459.1"/>
    <property type="gene ID" value="ENSCMIG00000018013.1"/>
</dbReference>
<protein>
    <recommendedName>
        <fullName evidence="1">Reverse transcriptase domain-containing protein</fullName>
    </recommendedName>
</protein>
<sequence>MDLSGIAFAWFKSYLTNCQHYISANGFSLRFHLVTCGVPQESILGPLLFLIYMLPLSDVFCRYGVNFHMYADDTQLYVSASSCDPQSPEVLRACLSDIRSWMSANFLQLNVNRTEAILFGSHRCLLSHGSDLFNATDLSLKLSEPVRNLDVRFNLQLSFLPHIQSMTSTAFLHLIAQLQQYLTPKTAKTLFHAFVTSRLDYSNPLLAGLPSSTIHKIQLFENSTACILTRTKHHQSLPNSTGFLSHNGLTSRSSF</sequence>
<dbReference type="AlphaFoldDB" id="A0A4W3JJ52"/>
<dbReference type="Proteomes" id="UP000314986">
    <property type="component" value="Unassembled WGS sequence"/>
</dbReference>
<name>A0A4W3JJ52_CALMI</name>
<dbReference type="InParanoid" id="A0A4W3JJ52"/>
<reference evidence="2" key="5">
    <citation type="submission" date="2025-09" db="UniProtKB">
        <authorList>
            <consortium name="Ensembl"/>
        </authorList>
    </citation>
    <scope>IDENTIFICATION</scope>
</reference>
<accession>A0A4W3JJ52</accession>
<dbReference type="STRING" id="7868.ENSCMIP00000043459"/>
<reference evidence="3" key="2">
    <citation type="journal article" date="2007" name="PLoS Biol.">
        <title>Survey sequencing and comparative analysis of the elephant shark (Callorhinchus milii) genome.</title>
        <authorList>
            <person name="Venkatesh B."/>
            <person name="Kirkness E.F."/>
            <person name="Loh Y.H."/>
            <person name="Halpern A.L."/>
            <person name="Lee A.P."/>
            <person name="Johnson J."/>
            <person name="Dandona N."/>
            <person name="Viswanathan L.D."/>
            <person name="Tay A."/>
            <person name="Venter J.C."/>
            <person name="Strausberg R.L."/>
            <person name="Brenner S."/>
        </authorList>
    </citation>
    <scope>NUCLEOTIDE SEQUENCE [LARGE SCALE GENOMIC DNA]</scope>
</reference>
<dbReference type="PROSITE" id="PS50878">
    <property type="entry name" value="RT_POL"/>
    <property type="match status" value="1"/>
</dbReference>
<reference evidence="3" key="3">
    <citation type="journal article" date="2014" name="Nature">
        <title>Elephant shark genome provides unique insights into gnathostome evolution.</title>
        <authorList>
            <consortium name="International Elephant Shark Genome Sequencing Consortium"/>
            <person name="Venkatesh B."/>
            <person name="Lee A.P."/>
            <person name="Ravi V."/>
            <person name="Maurya A.K."/>
            <person name="Lian M.M."/>
            <person name="Swann J.B."/>
            <person name="Ohta Y."/>
            <person name="Flajnik M.F."/>
            <person name="Sutoh Y."/>
            <person name="Kasahara M."/>
            <person name="Hoon S."/>
            <person name="Gangu V."/>
            <person name="Roy S.W."/>
            <person name="Irimia M."/>
            <person name="Korzh V."/>
            <person name="Kondrychyn I."/>
            <person name="Lim Z.W."/>
            <person name="Tay B.H."/>
            <person name="Tohari S."/>
            <person name="Kong K.W."/>
            <person name="Ho S."/>
            <person name="Lorente-Galdos B."/>
            <person name="Quilez J."/>
            <person name="Marques-Bonet T."/>
            <person name="Raney B.J."/>
            <person name="Ingham P.W."/>
            <person name="Tay A."/>
            <person name="Hillier L.W."/>
            <person name="Minx P."/>
            <person name="Boehm T."/>
            <person name="Wilson R.K."/>
            <person name="Brenner S."/>
            <person name="Warren W.C."/>
        </authorList>
    </citation>
    <scope>NUCLEOTIDE SEQUENCE [LARGE SCALE GENOMIC DNA]</scope>
</reference>
<feature type="domain" description="Reverse transcriptase" evidence="1">
    <location>
        <begin position="1"/>
        <end position="140"/>
    </location>
</feature>
<dbReference type="OMA" id="WIQKELC"/>
<evidence type="ECO:0000313" key="2">
    <source>
        <dbReference type="Ensembl" id="ENSCMIP00000043459.1"/>
    </source>
</evidence>
<evidence type="ECO:0000313" key="3">
    <source>
        <dbReference type="Proteomes" id="UP000314986"/>
    </source>
</evidence>
<dbReference type="GeneTree" id="ENSGT01010000222343"/>
<organism evidence="2 3">
    <name type="scientific">Callorhinchus milii</name>
    <name type="common">Ghost shark</name>
    <dbReference type="NCBI Taxonomy" id="7868"/>
    <lineage>
        <taxon>Eukaryota</taxon>
        <taxon>Metazoa</taxon>
        <taxon>Chordata</taxon>
        <taxon>Craniata</taxon>
        <taxon>Vertebrata</taxon>
        <taxon>Chondrichthyes</taxon>
        <taxon>Holocephali</taxon>
        <taxon>Chimaeriformes</taxon>
        <taxon>Callorhinchidae</taxon>
        <taxon>Callorhinchus</taxon>
    </lineage>
</organism>
<reference evidence="2" key="4">
    <citation type="submission" date="2025-08" db="UniProtKB">
        <authorList>
            <consortium name="Ensembl"/>
        </authorList>
    </citation>
    <scope>IDENTIFICATION</scope>
</reference>